<accession>A0ABP8V1V2</accession>
<comment type="caution">
    <text evidence="2">The sequence shown here is derived from an EMBL/GenBank/DDBJ whole genome shotgun (WGS) entry which is preliminary data.</text>
</comment>
<organism evidence="2 3">
    <name type="scientific">Kistimonas scapharcae</name>
    <dbReference type="NCBI Taxonomy" id="1036133"/>
    <lineage>
        <taxon>Bacteria</taxon>
        <taxon>Pseudomonadati</taxon>
        <taxon>Pseudomonadota</taxon>
        <taxon>Gammaproteobacteria</taxon>
        <taxon>Oceanospirillales</taxon>
        <taxon>Endozoicomonadaceae</taxon>
        <taxon>Kistimonas</taxon>
    </lineage>
</organism>
<evidence type="ECO:0000256" key="1">
    <source>
        <dbReference type="SAM" id="MobiDB-lite"/>
    </source>
</evidence>
<sequence length="362" mass="41094">MESISRLLKDTLTTVGQPFLAFGQWLRRKVASLRNVRRQPIGPSENNCDTTAVQDRHITLSDNEPPEGDSSSPTDNGNDTDDDWDMCDDTYSETVIDRILTNMQGCSELTFCEHLRQLAQKLPGGEIQEVLYSACQDIANECLSADRLDNYQLSILLSHRLINRHKSLLINALNNARKPLDPPLKPNTSRESEWSRQYHDDMQSLADSLTRNATRYASDKYPINAIVCSCKMLADFYEKREDDGGYDAGLSAAYKFLQQLTDSVNKAALSDKRKHWLKNEADTLQEKLAQISLQRLPKLFHNGTTSGQIKPELLGLDKASSEDWEGTLKHANGLPPFGKKFEDDCLRDDYILVRRLTEFRHL</sequence>
<reference evidence="3" key="1">
    <citation type="journal article" date="2019" name="Int. J. Syst. Evol. Microbiol.">
        <title>The Global Catalogue of Microorganisms (GCM) 10K type strain sequencing project: providing services to taxonomists for standard genome sequencing and annotation.</title>
        <authorList>
            <consortium name="The Broad Institute Genomics Platform"/>
            <consortium name="The Broad Institute Genome Sequencing Center for Infectious Disease"/>
            <person name="Wu L."/>
            <person name="Ma J."/>
        </authorList>
    </citation>
    <scope>NUCLEOTIDE SEQUENCE [LARGE SCALE GENOMIC DNA]</scope>
    <source>
        <strain evidence="3">JCM 17805</strain>
    </source>
</reference>
<evidence type="ECO:0000313" key="2">
    <source>
        <dbReference type="EMBL" id="GAA4649394.1"/>
    </source>
</evidence>
<feature type="region of interest" description="Disordered" evidence="1">
    <location>
        <begin position="59"/>
        <end position="84"/>
    </location>
</feature>
<protein>
    <submittedName>
        <fullName evidence="2">Uncharacterized protein</fullName>
    </submittedName>
</protein>
<proteinExistence type="predicted"/>
<keyword evidence="3" id="KW-1185">Reference proteome</keyword>
<dbReference type="RefSeq" id="WP_345195223.1">
    <property type="nucleotide sequence ID" value="NZ_BAABFL010000132.1"/>
</dbReference>
<evidence type="ECO:0000313" key="3">
    <source>
        <dbReference type="Proteomes" id="UP001500604"/>
    </source>
</evidence>
<name>A0ABP8V1V2_9GAMM</name>
<gene>
    <name evidence="2" type="ORF">GCM10023116_16680</name>
</gene>
<dbReference type="Proteomes" id="UP001500604">
    <property type="component" value="Unassembled WGS sequence"/>
</dbReference>
<dbReference type="EMBL" id="BAABFL010000132">
    <property type="protein sequence ID" value="GAA4649394.1"/>
    <property type="molecule type" value="Genomic_DNA"/>
</dbReference>